<sequence>SVNGECSYSHPGSKRGYVETIDDRLSKIEHVLTKYLEGADAQQQAIIHKVPDKADEDPEIDVHDTVNKMNANLQTSVLVDSMSSLSLKQSSRFITVIHKDDPSEINEGSSVVPEEFQQFVEPPLPESYKGSQELPPKDLMDHLIQIFFTRSYGSRAAIIHKPTFIKMINDKNNKPSIFLLNSMMTLASVLTDDPRTRTDPEKPETSGDIFFERALSLMDDFMDRARLSTVQIDEDGDDAQYIINFFHQSKLIKIYGNILHSKPYFYQSGFLRNTLPAIDATLSSWLLALPPQLQYNPSTVNEPDPPISPYTAYLHQLYYTVVIALHRPYIDSDEFPNINSRSVCNQAAISITKLCSYISPNRDTLVSYGVIVYSIAQACSIHLINMSDLDSYKIGKMYMEKCLEYLESLIKETRLGDLVNCGLKQCYELLKALYDMQLSRMGDPKVFAQKSIKGGLDDNENDYINVDGVDQAQVISTPSPLMQQDPIDIRGESNLSVPTPVIRTKKSPTIKNHTRKQSSKNTTSAPSSHQQMTQPTSHKSTYVDQLSHQLIPSSYLTSLPRDSPRIFKINPTPEPSHQFQQPPSHHVQGGELPNHQYMDMSTMASLGRSLAEPPVVPSSNYYGTNELNQNMIEFSQHGSDNVYLGEWEMIGVSTHHQISNTNINSTVSFNHPSLTSTSSISMMGSSSDSNSSSHQDQTSNYMTFPMNNDHNSSILLNSNHTIMSHGTQDLGERGDGSGFQSDTFFEL</sequence>
<dbReference type="OrthoDB" id="2154091at2759"/>
<feature type="compositionally biased region" description="Polar residues" evidence="7">
    <location>
        <begin position="519"/>
        <end position="542"/>
    </location>
</feature>
<feature type="non-terminal residue" evidence="8">
    <location>
        <position position="1"/>
    </location>
</feature>
<comment type="caution">
    <text evidence="8">The sequence shown here is derived from an EMBL/GenBank/DDBJ whole genome shotgun (WGS) entry which is preliminary data.</text>
</comment>
<accession>A0A9N9EN91</accession>
<organism evidence="8 9">
    <name type="scientific">Racocetra fulgida</name>
    <dbReference type="NCBI Taxonomy" id="60492"/>
    <lineage>
        <taxon>Eukaryota</taxon>
        <taxon>Fungi</taxon>
        <taxon>Fungi incertae sedis</taxon>
        <taxon>Mucoromycota</taxon>
        <taxon>Glomeromycotina</taxon>
        <taxon>Glomeromycetes</taxon>
        <taxon>Diversisporales</taxon>
        <taxon>Gigasporaceae</taxon>
        <taxon>Racocetra</taxon>
    </lineage>
</organism>
<dbReference type="AlphaFoldDB" id="A0A9N9EN91"/>
<feature type="region of interest" description="Disordered" evidence="7">
    <location>
        <begin position="679"/>
        <end position="699"/>
    </location>
</feature>
<protein>
    <submittedName>
        <fullName evidence="8">2475_t:CDS:1</fullName>
    </submittedName>
</protein>
<evidence type="ECO:0000313" key="9">
    <source>
        <dbReference type="Proteomes" id="UP000789396"/>
    </source>
</evidence>
<dbReference type="InterPro" id="IPR051615">
    <property type="entry name" value="Transcr_Regulatory_Elem"/>
</dbReference>
<gene>
    <name evidence="8" type="ORF">RFULGI_LOCUS9789</name>
</gene>
<feature type="region of interest" description="Disordered" evidence="7">
    <location>
        <begin position="725"/>
        <end position="747"/>
    </location>
</feature>
<dbReference type="PANTHER" id="PTHR31313">
    <property type="entry name" value="TY1 ENHANCER ACTIVATOR"/>
    <property type="match status" value="1"/>
</dbReference>
<dbReference type="Proteomes" id="UP000789396">
    <property type="component" value="Unassembled WGS sequence"/>
</dbReference>
<feature type="compositionally biased region" description="Basic residues" evidence="7">
    <location>
        <begin position="503"/>
        <end position="518"/>
    </location>
</feature>
<evidence type="ECO:0000256" key="2">
    <source>
        <dbReference type="ARBA" id="ARBA00022833"/>
    </source>
</evidence>
<dbReference type="EMBL" id="CAJVPZ010018206">
    <property type="protein sequence ID" value="CAG8685298.1"/>
    <property type="molecule type" value="Genomic_DNA"/>
</dbReference>
<evidence type="ECO:0000313" key="8">
    <source>
        <dbReference type="EMBL" id="CAG8685298.1"/>
    </source>
</evidence>
<evidence type="ECO:0000256" key="3">
    <source>
        <dbReference type="ARBA" id="ARBA00023015"/>
    </source>
</evidence>
<dbReference type="GO" id="GO:0046872">
    <property type="term" value="F:metal ion binding"/>
    <property type="evidence" value="ECO:0007669"/>
    <property type="project" value="UniProtKB-KW"/>
</dbReference>
<evidence type="ECO:0000256" key="7">
    <source>
        <dbReference type="SAM" id="MobiDB-lite"/>
    </source>
</evidence>
<evidence type="ECO:0000256" key="1">
    <source>
        <dbReference type="ARBA" id="ARBA00022723"/>
    </source>
</evidence>
<proteinExistence type="predicted"/>
<dbReference type="CDD" id="cd12148">
    <property type="entry name" value="fungal_TF_MHR"/>
    <property type="match status" value="1"/>
</dbReference>
<keyword evidence="6" id="KW-0539">Nucleus</keyword>
<dbReference type="GO" id="GO:0003677">
    <property type="term" value="F:DNA binding"/>
    <property type="evidence" value="ECO:0007669"/>
    <property type="project" value="UniProtKB-KW"/>
</dbReference>
<keyword evidence="3" id="KW-0805">Transcription regulation</keyword>
<evidence type="ECO:0000256" key="5">
    <source>
        <dbReference type="ARBA" id="ARBA00023163"/>
    </source>
</evidence>
<feature type="region of interest" description="Disordered" evidence="7">
    <location>
        <begin position="490"/>
        <end position="542"/>
    </location>
</feature>
<keyword evidence="1" id="KW-0479">Metal-binding</keyword>
<feature type="region of interest" description="Disordered" evidence="7">
    <location>
        <begin position="555"/>
        <end position="585"/>
    </location>
</feature>
<evidence type="ECO:0000256" key="6">
    <source>
        <dbReference type="ARBA" id="ARBA00023242"/>
    </source>
</evidence>
<keyword evidence="2" id="KW-0862">Zinc</keyword>
<keyword evidence="4" id="KW-0238">DNA-binding</keyword>
<reference evidence="8" key="1">
    <citation type="submission" date="2021-06" db="EMBL/GenBank/DDBJ databases">
        <authorList>
            <person name="Kallberg Y."/>
            <person name="Tangrot J."/>
            <person name="Rosling A."/>
        </authorList>
    </citation>
    <scope>NUCLEOTIDE SEQUENCE</scope>
    <source>
        <strain evidence="8">IN212</strain>
    </source>
</reference>
<dbReference type="PANTHER" id="PTHR31313:SF81">
    <property type="entry name" value="TY1 ENHANCER ACTIVATOR"/>
    <property type="match status" value="1"/>
</dbReference>
<keyword evidence="5" id="KW-0804">Transcription</keyword>
<name>A0A9N9EN91_9GLOM</name>
<feature type="compositionally biased region" description="Polar residues" evidence="7">
    <location>
        <begin position="738"/>
        <end position="747"/>
    </location>
</feature>
<keyword evidence="9" id="KW-1185">Reference proteome</keyword>
<evidence type="ECO:0000256" key="4">
    <source>
        <dbReference type="ARBA" id="ARBA00023125"/>
    </source>
</evidence>